<protein>
    <submittedName>
        <fullName evidence="1">Uncharacterized protein</fullName>
    </submittedName>
</protein>
<keyword evidence="2" id="KW-1185">Reference proteome</keyword>
<gene>
    <name evidence="1" type="ORF">L6452_01064</name>
</gene>
<comment type="caution">
    <text evidence="1">The sequence shown here is derived from an EMBL/GenBank/DDBJ whole genome shotgun (WGS) entry which is preliminary data.</text>
</comment>
<dbReference type="Proteomes" id="UP001055879">
    <property type="component" value="Linkage Group LG01"/>
</dbReference>
<evidence type="ECO:0000313" key="2">
    <source>
        <dbReference type="Proteomes" id="UP001055879"/>
    </source>
</evidence>
<reference evidence="1 2" key="2">
    <citation type="journal article" date="2022" name="Mol. Ecol. Resour.">
        <title>The genomes of chicory, endive, great burdock and yacon provide insights into Asteraceae paleo-polyploidization history and plant inulin production.</title>
        <authorList>
            <person name="Fan W."/>
            <person name="Wang S."/>
            <person name="Wang H."/>
            <person name="Wang A."/>
            <person name="Jiang F."/>
            <person name="Liu H."/>
            <person name="Zhao H."/>
            <person name="Xu D."/>
            <person name="Zhang Y."/>
        </authorList>
    </citation>
    <scope>NUCLEOTIDE SEQUENCE [LARGE SCALE GENOMIC DNA]</scope>
    <source>
        <strain evidence="2">cv. Niubang</strain>
    </source>
</reference>
<evidence type="ECO:0000313" key="1">
    <source>
        <dbReference type="EMBL" id="KAI3769949.1"/>
    </source>
</evidence>
<organism evidence="1 2">
    <name type="scientific">Arctium lappa</name>
    <name type="common">Greater burdock</name>
    <name type="synonym">Lappa major</name>
    <dbReference type="NCBI Taxonomy" id="4217"/>
    <lineage>
        <taxon>Eukaryota</taxon>
        <taxon>Viridiplantae</taxon>
        <taxon>Streptophyta</taxon>
        <taxon>Embryophyta</taxon>
        <taxon>Tracheophyta</taxon>
        <taxon>Spermatophyta</taxon>
        <taxon>Magnoliopsida</taxon>
        <taxon>eudicotyledons</taxon>
        <taxon>Gunneridae</taxon>
        <taxon>Pentapetalae</taxon>
        <taxon>asterids</taxon>
        <taxon>campanulids</taxon>
        <taxon>Asterales</taxon>
        <taxon>Asteraceae</taxon>
        <taxon>Carduoideae</taxon>
        <taxon>Cardueae</taxon>
        <taxon>Arctiinae</taxon>
        <taxon>Arctium</taxon>
    </lineage>
</organism>
<accession>A0ACB9FF79</accession>
<reference evidence="2" key="1">
    <citation type="journal article" date="2022" name="Mol. Ecol. Resour.">
        <title>The genomes of chicory, endive, great burdock and yacon provide insights into Asteraceae palaeo-polyploidization history and plant inulin production.</title>
        <authorList>
            <person name="Fan W."/>
            <person name="Wang S."/>
            <person name="Wang H."/>
            <person name="Wang A."/>
            <person name="Jiang F."/>
            <person name="Liu H."/>
            <person name="Zhao H."/>
            <person name="Xu D."/>
            <person name="Zhang Y."/>
        </authorList>
    </citation>
    <scope>NUCLEOTIDE SEQUENCE [LARGE SCALE GENOMIC DNA]</scope>
    <source>
        <strain evidence="2">cv. Niubang</strain>
    </source>
</reference>
<proteinExistence type="predicted"/>
<sequence>MKRSKESPAIVPQSTNCRIRREIRSVVEPEQEAKVNVRVKLKIPSRNGDLKKKRLKSVNLETYAVKIFSYVEKRKAGPVVALDKVQSTRFSGGKPQDEIINDNREGLLNNGPLIDRLKGRRKEPAIRYNETALSAYLLYIASASFKELNLSLSFGLMSSSTFGIKNLVPSDDSKRSICASSSTGKIPK</sequence>
<dbReference type="EMBL" id="CM042047">
    <property type="protein sequence ID" value="KAI3769949.1"/>
    <property type="molecule type" value="Genomic_DNA"/>
</dbReference>
<name>A0ACB9FF79_ARCLA</name>